<dbReference type="InterPro" id="IPR052961">
    <property type="entry name" value="Oxido-Kinase-like_Enzymes"/>
</dbReference>
<proteinExistence type="predicted"/>
<reference evidence="3" key="1">
    <citation type="submission" date="2017-02" db="UniProtKB">
        <authorList>
            <consortium name="WormBaseParasite"/>
        </authorList>
    </citation>
    <scope>IDENTIFICATION</scope>
</reference>
<dbReference type="InterPro" id="IPR012877">
    <property type="entry name" value="Dhs-27"/>
</dbReference>
<dbReference type="Gene3D" id="3.90.1200.10">
    <property type="match status" value="1"/>
</dbReference>
<dbReference type="Pfam" id="PF07914">
    <property type="entry name" value="DUF1679"/>
    <property type="match status" value="2"/>
</dbReference>
<keyword evidence="2" id="KW-1185">Reference proteome</keyword>
<dbReference type="OMA" id="CTIIDYQ"/>
<dbReference type="PANTHER" id="PTHR23020:SF8">
    <property type="entry name" value="CHK KINASE-LIKE DOMAIN-CONTAINING PROTEIN"/>
    <property type="match status" value="1"/>
</dbReference>
<accession>A0A0N4Y966</accession>
<dbReference type="InterPro" id="IPR011009">
    <property type="entry name" value="Kinase-like_dom_sf"/>
</dbReference>
<dbReference type="Proteomes" id="UP000271162">
    <property type="component" value="Unassembled WGS sequence"/>
</dbReference>
<dbReference type="PANTHER" id="PTHR23020">
    <property type="entry name" value="UNCHARACTERIZED NUCLEAR HORMONE RECEPTOR-RELATED"/>
    <property type="match status" value="1"/>
</dbReference>
<name>A0A0N4Y966_NIPBR</name>
<reference evidence="1 2" key="2">
    <citation type="submission" date="2018-11" db="EMBL/GenBank/DDBJ databases">
        <authorList>
            <consortium name="Pathogen Informatics"/>
        </authorList>
    </citation>
    <scope>NUCLEOTIDE SEQUENCE [LARGE SCALE GENOMIC DNA]</scope>
</reference>
<evidence type="ECO:0000313" key="1">
    <source>
        <dbReference type="EMBL" id="VDL76418.1"/>
    </source>
</evidence>
<gene>
    <name evidence="1" type="ORF">NBR_LOCUS12829</name>
</gene>
<organism evidence="3">
    <name type="scientific">Nippostrongylus brasiliensis</name>
    <name type="common">Rat hookworm</name>
    <dbReference type="NCBI Taxonomy" id="27835"/>
    <lineage>
        <taxon>Eukaryota</taxon>
        <taxon>Metazoa</taxon>
        <taxon>Ecdysozoa</taxon>
        <taxon>Nematoda</taxon>
        <taxon>Chromadorea</taxon>
        <taxon>Rhabditida</taxon>
        <taxon>Rhabditina</taxon>
        <taxon>Rhabditomorpha</taxon>
        <taxon>Strongyloidea</taxon>
        <taxon>Heligmosomidae</taxon>
        <taxon>Nippostrongylus</taxon>
    </lineage>
</organism>
<sequence length="242" mass="27555">MTEKHLFVPGDGLCGTHVTWDDLEKSLQHSLITRAQLGPNKSLKDFGDGKSCNVEITVYEQLAKIPNGKIKIPKIYASKKFTESNPTKGFIIMEHLRGVGKPRTLINYTPKQLKQVLRFIAIATANSLNASSEEREVFPKTPFKDVWSSGYVIEMWKKNLIELRSWGYGKFKGETERLEEIASELFDLNLADGLAEECGMTRVLCHGDLRPANVLWRLNDEEDLRFCTIIDYQVPDYPDTRS</sequence>
<dbReference type="SUPFAM" id="SSF56112">
    <property type="entry name" value="Protein kinase-like (PK-like)"/>
    <property type="match status" value="1"/>
</dbReference>
<evidence type="ECO:0000313" key="2">
    <source>
        <dbReference type="Proteomes" id="UP000271162"/>
    </source>
</evidence>
<dbReference type="WBParaSite" id="NBR_0001282801-mRNA-1">
    <property type="protein sequence ID" value="NBR_0001282801-mRNA-1"/>
    <property type="gene ID" value="NBR_0001282801"/>
</dbReference>
<protein>
    <submittedName>
        <fullName evidence="3">APH domain-containing protein</fullName>
    </submittedName>
</protein>
<evidence type="ECO:0000313" key="3">
    <source>
        <dbReference type="WBParaSite" id="NBR_0001282801-mRNA-1"/>
    </source>
</evidence>
<dbReference type="EMBL" id="UYSL01020871">
    <property type="protein sequence ID" value="VDL76418.1"/>
    <property type="molecule type" value="Genomic_DNA"/>
</dbReference>
<dbReference type="AlphaFoldDB" id="A0A0N4Y966"/>